<dbReference type="OrthoDB" id="159449at2759"/>
<feature type="region of interest" description="Disordered" evidence="4">
    <location>
        <begin position="111"/>
        <end position="164"/>
    </location>
</feature>
<sequence length="1013" mass="112296">MALVEQPAAQLEKHLETPPQSPQSDAATPVPKKPLEDIPTPTDSMVSIDLSEPSRNSDGSILVEDTTAKDLVEEVLKRASESPTRHRSEIEVADVVDSPGAEARLMEEVAFEKERARAGSRRGSVATTSGRDRSDSAASEKSVDVDWESLDRTETQQTNDQDDEQTTLLLARLEQENNAIATDPKNRIQRRVRGQSRPPSILHLQKLVQEQGARSVRFSLLPTAAPMTELDFWAALVRDYPQTAQRLPTITSNKIRSGIPPPLRGVTWVSMSGARERAIEEQYDKLYYEPSPYENMIGKDVGRSFPQHEMFRDPNGDGQRMLGSVLKCYSLYDDKIGYCQGLGFLVGPLLMNMGDKEAFCILVRLMEDYGLRSCFLPDLSGLHLRIYQFNTLLRQHVPKVSAHLEMLGVEGEYLSQWFLSFFAVTCPLPLLFRIYDVIFAEGASETIMRVALAIVRRNERKILGYSEFEDVMQLLLSRQLWDVYGLSPASADEFVHDFVSFTSLVTRESLNAVEANFREAQNRSGGRNSFLPNVSSAASRFLGRLWTTTPKQQTLTPGNVPIQQNSRPTSRLLRTPSKQSLSTISSAEGASESSASTASTAMTDVSMISRDSSNDAFSFKSSKSPESMPPPSRHRHQQSTSTSKERELDSQIEDLLTVLSEMQKNQALLTAQLQKMQEDRNEDNIAVRAFIDQVRLDMSVPLPKARSHRRAASAQITKAPDADHRKISPTTIRLLDSLETRLSSRHHRRSSNYETKADLRHTIATVREQLHVESTRSQELTRQLDTKEQELSNLRDEVSHARARIKDSHFDKQRLEKTVLDLRQAQRRPSRTPTRSNSKSSTHSEHETELPDAAGKGGLRELRLGRGPGISRTNSNGPTQVFAKRTSSLAFTNSEPGPGSLRHAATVSAPTFSTTHPENDSILLELANAKTAEAIARQELEEMRARFDALRRSISSGASSPAPTAPMTIATSEPLAATRIENSSGAGTPTAVPTPPVSGGGSFGGFFGWGKKA</sequence>
<dbReference type="EMBL" id="MU004230">
    <property type="protein sequence ID" value="KAF2675039.1"/>
    <property type="molecule type" value="Genomic_DNA"/>
</dbReference>
<dbReference type="FunFam" id="1.10.10.750:FF:000003">
    <property type="entry name" value="GTPase activating protein (Evi5)"/>
    <property type="match status" value="1"/>
</dbReference>
<dbReference type="Pfam" id="PF00566">
    <property type="entry name" value="RabGAP-TBC"/>
    <property type="match status" value="1"/>
</dbReference>
<feature type="region of interest" description="Disordered" evidence="4">
    <location>
        <begin position="614"/>
        <end position="649"/>
    </location>
</feature>
<organism evidence="6 7">
    <name type="scientific">Microthyrium microscopicum</name>
    <dbReference type="NCBI Taxonomy" id="703497"/>
    <lineage>
        <taxon>Eukaryota</taxon>
        <taxon>Fungi</taxon>
        <taxon>Dikarya</taxon>
        <taxon>Ascomycota</taxon>
        <taxon>Pezizomycotina</taxon>
        <taxon>Dothideomycetes</taxon>
        <taxon>Dothideomycetes incertae sedis</taxon>
        <taxon>Microthyriales</taxon>
        <taxon>Microthyriaceae</taxon>
        <taxon>Microthyrium</taxon>
    </lineage>
</organism>
<dbReference type="InterPro" id="IPR050302">
    <property type="entry name" value="Rab_GAP_TBC_domain"/>
</dbReference>
<evidence type="ECO:0000256" key="2">
    <source>
        <dbReference type="ARBA" id="ARBA00023054"/>
    </source>
</evidence>
<dbReference type="Gene3D" id="1.10.8.270">
    <property type="entry name" value="putative rabgap domain of human tbc1 domain family member 14 like domains"/>
    <property type="match status" value="1"/>
</dbReference>
<name>A0A6A6URT8_9PEZI</name>
<evidence type="ECO:0000256" key="1">
    <source>
        <dbReference type="ARBA" id="ARBA00022468"/>
    </source>
</evidence>
<feature type="region of interest" description="Disordered" evidence="4">
    <location>
        <begin position="549"/>
        <end position="598"/>
    </location>
</feature>
<keyword evidence="2 3" id="KW-0175">Coiled coil</keyword>
<dbReference type="GO" id="GO:0005096">
    <property type="term" value="F:GTPase activator activity"/>
    <property type="evidence" value="ECO:0007669"/>
    <property type="project" value="UniProtKB-KW"/>
</dbReference>
<reference evidence="6" key="1">
    <citation type="journal article" date="2020" name="Stud. Mycol.">
        <title>101 Dothideomycetes genomes: a test case for predicting lifestyles and emergence of pathogens.</title>
        <authorList>
            <person name="Haridas S."/>
            <person name="Albert R."/>
            <person name="Binder M."/>
            <person name="Bloem J."/>
            <person name="Labutti K."/>
            <person name="Salamov A."/>
            <person name="Andreopoulos B."/>
            <person name="Baker S."/>
            <person name="Barry K."/>
            <person name="Bills G."/>
            <person name="Bluhm B."/>
            <person name="Cannon C."/>
            <person name="Castanera R."/>
            <person name="Culley D."/>
            <person name="Daum C."/>
            <person name="Ezra D."/>
            <person name="Gonzalez J."/>
            <person name="Henrissat B."/>
            <person name="Kuo A."/>
            <person name="Liang C."/>
            <person name="Lipzen A."/>
            <person name="Lutzoni F."/>
            <person name="Magnuson J."/>
            <person name="Mondo S."/>
            <person name="Nolan M."/>
            <person name="Ohm R."/>
            <person name="Pangilinan J."/>
            <person name="Park H.-J."/>
            <person name="Ramirez L."/>
            <person name="Alfaro M."/>
            <person name="Sun H."/>
            <person name="Tritt A."/>
            <person name="Yoshinaga Y."/>
            <person name="Zwiers L.-H."/>
            <person name="Turgeon B."/>
            <person name="Goodwin S."/>
            <person name="Spatafora J."/>
            <person name="Crous P."/>
            <person name="Grigoriev I."/>
        </authorList>
    </citation>
    <scope>NUCLEOTIDE SEQUENCE</scope>
    <source>
        <strain evidence="6">CBS 115976</strain>
    </source>
</reference>
<feature type="region of interest" description="Disordered" evidence="4">
    <location>
        <begin position="815"/>
        <end position="881"/>
    </location>
</feature>
<feature type="domain" description="Rab-GAP TBC" evidence="5">
    <location>
        <begin position="258"/>
        <end position="442"/>
    </location>
</feature>
<dbReference type="FunFam" id="1.10.8.270:FF:000001">
    <property type="entry name" value="TBC1 domain family member 1"/>
    <property type="match status" value="1"/>
</dbReference>
<evidence type="ECO:0000256" key="3">
    <source>
        <dbReference type="SAM" id="Coils"/>
    </source>
</evidence>
<feature type="region of interest" description="Disordered" evidence="4">
    <location>
        <begin position="1"/>
        <end position="69"/>
    </location>
</feature>
<dbReference type="SMART" id="SM00164">
    <property type="entry name" value="TBC"/>
    <property type="match status" value="1"/>
</dbReference>
<evidence type="ECO:0000259" key="5">
    <source>
        <dbReference type="PROSITE" id="PS50086"/>
    </source>
</evidence>
<dbReference type="FunFam" id="1.10.472.80:FF:000027">
    <property type="entry name" value="GTPase activating protein (Evi5)"/>
    <property type="match status" value="1"/>
</dbReference>
<feature type="compositionally biased region" description="Low complexity" evidence="4">
    <location>
        <begin position="582"/>
        <end position="598"/>
    </location>
</feature>
<evidence type="ECO:0000256" key="4">
    <source>
        <dbReference type="SAM" id="MobiDB-lite"/>
    </source>
</evidence>
<feature type="compositionally biased region" description="Low complexity" evidence="4">
    <location>
        <begin position="617"/>
        <end position="626"/>
    </location>
</feature>
<dbReference type="InterPro" id="IPR000195">
    <property type="entry name" value="Rab-GAP-TBC_dom"/>
</dbReference>
<proteinExistence type="predicted"/>
<gene>
    <name evidence="6" type="ORF">BT63DRAFT_27113</name>
</gene>
<dbReference type="AlphaFoldDB" id="A0A6A6URT8"/>
<dbReference type="Proteomes" id="UP000799302">
    <property type="component" value="Unassembled WGS sequence"/>
</dbReference>
<feature type="region of interest" description="Disordered" evidence="4">
    <location>
        <begin position="974"/>
        <end position="1013"/>
    </location>
</feature>
<evidence type="ECO:0000313" key="7">
    <source>
        <dbReference type="Proteomes" id="UP000799302"/>
    </source>
</evidence>
<keyword evidence="7" id="KW-1185">Reference proteome</keyword>
<evidence type="ECO:0000313" key="6">
    <source>
        <dbReference type="EMBL" id="KAF2675039.1"/>
    </source>
</evidence>
<dbReference type="Gene3D" id="1.10.10.750">
    <property type="entry name" value="Ypt/Rab-GAP domain of gyp1p, domain 1"/>
    <property type="match status" value="1"/>
</dbReference>
<feature type="compositionally biased region" description="Low complexity" evidence="4">
    <location>
        <begin position="831"/>
        <end position="841"/>
    </location>
</feature>
<protein>
    <recommendedName>
        <fullName evidence="5">Rab-GAP TBC domain-containing protein</fullName>
    </recommendedName>
</protein>
<feature type="compositionally biased region" description="Gly residues" evidence="4">
    <location>
        <begin position="998"/>
        <end position="1013"/>
    </location>
</feature>
<feature type="compositionally biased region" description="Polar residues" evidence="4">
    <location>
        <begin position="549"/>
        <end position="569"/>
    </location>
</feature>
<keyword evidence="1" id="KW-0343">GTPase activation</keyword>
<feature type="compositionally biased region" description="Polar residues" evidence="4">
    <location>
        <begin position="871"/>
        <end position="881"/>
    </location>
</feature>
<feature type="coiled-coil region" evidence="3">
    <location>
        <begin position="926"/>
        <end position="953"/>
    </location>
</feature>
<dbReference type="GO" id="GO:0031267">
    <property type="term" value="F:small GTPase binding"/>
    <property type="evidence" value="ECO:0007669"/>
    <property type="project" value="TreeGrafter"/>
</dbReference>
<accession>A0A6A6URT8</accession>
<dbReference type="PROSITE" id="PS50086">
    <property type="entry name" value="TBC_RABGAP"/>
    <property type="match status" value="1"/>
</dbReference>
<dbReference type="InterPro" id="IPR035969">
    <property type="entry name" value="Rab-GAP_TBC_sf"/>
</dbReference>
<dbReference type="Gene3D" id="1.10.472.80">
    <property type="entry name" value="Ypt/Rab-GAP domain of gyp1p, domain 3"/>
    <property type="match status" value="1"/>
</dbReference>
<dbReference type="PANTHER" id="PTHR47219">
    <property type="entry name" value="RAB GTPASE-ACTIVATING PROTEIN 1-LIKE"/>
    <property type="match status" value="1"/>
</dbReference>
<feature type="coiled-coil region" evidence="3">
    <location>
        <begin position="777"/>
        <end position="804"/>
    </location>
</feature>
<dbReference type="SUPFAM" id="SSF47923">
    <property type="entry name" value="Ypt/Rab-GAP domain of gyp1p"/>
    <property type="match status" value="2"/>
</dbReference>
<feature type="compositionally biased region" description="Basic and acidic residues" evidence="4">
    <location>
        <begin position="141"/>
        <end position="154"/>
    </location>
</feature>
<dbReference type="PANTHER" id="PTHR47219:SF9">
    <property type="entry name" value="GTPASE ACTIVATING PROTEIN AND CENTROSOME-ASSOCIATED, ISOFORM B"/>
    <property type="match status" value="1"/>
</dbReference>